<protein>
    <submittedName>
        <fullName evidence="2">Uncharacterized protein</fullName>
    </submittedName>
</protein>
<evidence type="ECO:0000256" key="1">
    <source>
        <dbReference type="SAM" id="MobiDB-lite"/>
    </source>
</evidence>
<reference evidence="2" key="1">
    <citation type="journal article" date="2015" name="Nature">
        <title>Complex archaea that bridge the gap between prokaryotes and eukaryotes.</title>
        <authorList>
            <person name="Spang A."/>
            <person name="Saw J.H."/>
            <person name="Jorgensen S.L."/>
            <person name="Zaremba-Niedzwiedzka K."/>
            <person name="Martijn J."/>
            <person name="Lind A.E."/>
            <person name="van Eijk R."/>
            <person name="Schleper C."/>
            <person name="Guy L."/>
            <person name="Ettema T.J."/>
        </authorList>
    </citation>
    <scope>NUCLEOTIDE SEQUENCE</scope>
</reference>
<feature type="region of interest" description="Disordered" evidence="1">
    <location>
        <begin position="42"/>
        <end position="74"/>
    </location>
</feature>
<organism evidence="2">
    <name type="scientific">marine sediment metagenome</name>
    <dbReference type="NCBI Taxonomy" id="412755"/>
    <lineage>
        <taxon>unclassified sequences</taxon>
        <taxon>metagenomes</taxon>
        <taxon>ecological metagenomes</taxon>
    </lineage>
</organism>
<name>A0A0F9JWU3_9ZZZZ</name>
<evidence type="ECO:0000313" key="2">
    <source>
        <dbReference type="EMBL" id="KKM74198.1"/>
    </source>
</evidence>
<proteinExistence type="predicted"/>
<feature type="compositionally biased region" description="Basic residues" evidence="1">
    <location>
        <begin position="64"/>
        <end position="74"/>
    </location>
</feature>
<sequence>MPYKTTSVGKGKVKVTGPGGVHAKATTPAKAAAQIRLLHGVEHGMKPRTTREVIGEYHSEGNPHPKHKRRKARK</sequence>
<comment type="caution">
    <text evidence="2">The sequence shown here is derived from an EMBL/GenBank/DDBJ whole genome shotgun (WGS) entry which is preliminary data.</text>
</comment>
<gene>
    <name evidence="2" type="ORF">LCGC14_1402740</name>
</gene>
<dbReference type="AlphaFoldDB" id="A0A0F9JWU3"/>
<feature type="compositionally biased region" description="Basic and acidic residues" evidence="1">
    <location>
        <begin position="42"/>
        <end position="63"/>
    </location>
</feature>
<accession>A0A0F9JWU3</accession>
<dbReference type="EMBL" id="LAZR01009178">
    <property type="protein sequence ID" value="KKM74198.1"/>
    <property type="molecule type" value="Genomic_DNA"/>
</dbReference>
<feature type="region of interest" description="Disordered" evidence="1">
    <location>
        <begin position="1"/>
        <end position="26"/>
    </location>
</feature>